<dbReference type="RefSeq" id="WP_149689453.1">
    <property type="nucleotide sequence ID" value="NZ_SDPQ02000002.1"/>
</dbReference>
<keyword evidence="4" id="KW-1185">Reference proteome</keyword>
<gene>
    <name evidence="3" type="ORF">ESP70_011855</name>
</gene>
<organism evidence="3 4">
    <name type="scientific">Aeromicrobium ginsengisoli</name>
    <dbReference type="NCBI Taxonomy" id="363867"/>
    <lineage>
        <taxon>Bacteria</taxon>
        <taxon>Bacillati</taxon>
        <taxon>Actinomycetota</taxon>
        <taxon>Actinomycetes</taxon>
        <taxon>Propionibacteriales</taxon>
        <taxon>Nocardioidaceae</taxon>
        <taxon>Aeromicrobium</taxon>
    </lineage>
</organism>
<dbReference type="OrthoDB" id="9801785at2"/>
<dbReference type="SUPFAM" id="SSF51735">
    <property type="entry name" value="NAD(P)-binding Rossmann-fold domains"/>
    <property type="match status" value="1"/>
</dbReference>
<comment type="similarity">
    <text evidence="1">Belongs to the NAD(P)-dependent epimerase/dehydratase family.</text>
</comment>
<dbReference type="InterPro" id="IPR001509">
    <property type="entry name" value="Epimerase_deHydtase"/>
</dbReference>
<feature type="domain" description="NAD-dependent epimerase/dehydratase" evidence="2">
    <location>
        <begin position="2"/>
        <end position="239"/>
    </location>
</feature>
<dbReference type="Proteomes" id="UP000380867">
    <property type="component" value="Unassembled WGS sequence"/>
</dbReference>
<evidence type="ECO:0000256" key="1">
    <source>
        <dbReference type="ARBA" id="ARBA00007637"/>
    </source>
</evidence>
<dbReference type="Pfam" id="PF01370">
    <property type="entry name" value="Epimerase"/>
    <property type="match status" value="1"/>
</dbReference>
<reference evidence="3" key="1">
    <citation type="submission" date="2019-09" db="EMBL/GenBank/DDBJ databases">
        <authorList>
            <person name="Li J."/>
        </authorList>
    </citation>
    <scope>NUCLEOTIDE SEQUENCE [LARGE SCALE GENOMIC DNA]</scope>
    <source>
        <strain evidence="3">JCM 14732</strain>
    </source>
</reference>
<dbReference type="EMBL" id="SDPQ02000002">
    <property type="protein sequence ID" value="KAA1398018.1"/>
    <property type="molecule type" value="Genomic_DNA"/>
</dbReference>
<evidence type="ECO:0000313" key="4">
    <source>
        <dbReference type="Proteomes" id="UP000380867"/>
    </source>
</evidence>
<dbReference type="PANTHER" id="PTHR43000">
    <property type="entry name" value="DTDP-D-GLUCOSE 4,6-DEHYDRATASE-RELATED"/>
    <property type="match status" value="1"/>
</dbReference>
<dbReference type="AlphaFoldDB" id="A0A5M4FFK6"/>
<comment type="caution">
    <text evidence="3">The sequence shown here is derived from an EMBL/GenBank/DDBJ whole genome shotgun (WGS) entry which is preliminary data.</text>
</comment>
<evidence type="ECO:0000313" key="3">
    <source>
        <dbReference type="EMBL" id="KAA1398018.1"/>
    </source>
</evidence>
<sequence>MILVTGGLGFIGAHVCRALLDLGESCVAAQRSMAAPPAFLIDVPEDRLVLDTVDCVDEASVLALGRRHRITGIVHLASARLGQGDPLDELDRATASTLTMLRAARKWGARRMVQASTIGVYAGVDEQVYREDAMLPVSSPRALQANKKIAEILAHAVSGTSGLDVVSARIGAVWGPLGRERSPFFGLPQLVHGAVRASAMGEFLHEDDGIDAIHVRDCARAIALLQVAPRLNHQTYNIGRGEVTTNRDVVNALRSVTGRAAVELLPGRSPHLPPADTHMDVSRLSADTGFKPELDLERGIRAYADWLAAGHER</sequence>
<evidence type="ECO:0000259" key="2">
    <source>
        <dbReference type="Pfam" id="PF01370"/>
    </source>
</evidence>
<name>A0A5M4FFK6_9ACTN</name>
<proteinExistence type="inferred from homology"/>
<dbReference type="Gene3D" id="3.40.50.720">
    <property type="entry name" value="NAD(P)-binding Rossmann-like Domain"/>
    <property type="match status" value="1"/>
</dbReference>
<accession>A0A5M4FFK6</accession>
<protein>
    <submittedName>
        <fullName evidence="3">NAD(P)-dependent oxidoreductase</fullName>
    </submittedName>
</protein>
<dbReference type="InterPro" id="IPR036291">
    <property type="entry name" value="NAD(P)-bd_dom_sf"/>
</dbReference>